<keyword evidence="2" id="KW-0732">Signal</keyword>
<keyword evidence="1" id="KW-1133">Transmembrane helix</keyword>
<dbReference type="Gene3D" id="2.60.40.3680">
    <property type="match status" value="1"/>
</dbReference>
<reference evidence="3 4" key="1">
    <citation type="submission" date="2018-09" db="EMBL/GenBank/DDBJ databases">
        <title>Discovery and Ecogenomic Context for Candidatus Cryosericales, a Global Caldiserica Order Active in Thawing Permafrost.</title>
        <authorList>
            <person name="Martinez M.A."/>
            <person name="Woodcroft B.J."/>
            <person name="Ignacio Espinoza J.C."/>
            <person name="Zayed A."/>
            <person name="Singleton C.M."/>
            <person name="Boyd J."/>
            <person name="Li Y.-F."/>
            <person name="Purvine S."/>
            <person name="Maughan H."/>
            <person name="Hodgkins S.B."/>
            <person name="Anderson D."/>
            <person name="Sederholm M."/>
            <person name="Temperton B."/>
            <person name="Saleska S.R."/>
            <person name="Tyson G.W."/>
            <person name="Rich V.I."/>
        </authorList>
    </citation>
    <scope>NUCLEOTIDE SEQUENCE [LARGE SCALE GENOMIC DNA]</scope>
    <source>
        <strain evidence="3 4">SMC5</strain>
    </source>
</reference>
<dbReference type="Proteomes" id="UP000266489">
    <property type="component" value="Unassembled WGS sequence"/>
</dbReference>
<feature type="signal peptide" evidence="2">
    <location>
        <begin position="1"/>
        <end position="27"/>
    </location>
</feature>
<proteinExistence type="predicted"/>
<evidence type="ECO:0000313" key="4">
    <source>
        <dbReference type="Proteomes" id="UP000266489"/>
    </source>
</evidence>
<evidence type="ECO:0000256" key="1">
    <source>
        <dbReference type="SAM" id="Phobius"/>
    </source>
</evidence>
<dbReference type="OrthoDB" id="1738992at2"/>
<evidence type="ECO:0000313" key="3">
    <source>
        <dbReference type="EMBL" id="RIE08765.1"/>
    </source>
</evidence>
<organism evidence="3 4">
    <name type="scientific">Candidatus Cryosericum odellii</name>
    <dbReference type="NCBI Taxonomy" id="2290917"/>
    <lineage>
        <taxon>Bacteria</taxon>
        <taxon>Pseudomonadati</taxon>
        <taxon>Caldisericota/Cryosericota group</taxon>
        <taxon>Candidatus Cryosericota</taxon>
        <taxon>Candidatus Cryosericia</taxon>
        <taxon>Candidatus Cryosericales</taxon>
        <taxon>Candidatus Cryosericaceae</taxon>
        <taxon>Candidatus Cryosericum</taxon>
    </lineage>
</organism>
<feature type="transmembrane region" description="Helical" evidence="1">
    <location>
        <begin position="696"/>
        <end position="717"/>
    </location>
</feature>
<accession>A0A398D1F5</accession>
<comment type="caution">
    <text evidence="3">The sequence shown here is derived from an EMBL/GenBank/DDBJ whole genome shotgun (WGS) entry which is preliminary data.</text>
</comment>
<dbReference type="EMBL" id="QXIU01000191">
    <property type="protein sequence ID" value="RIE08765.1"/>
    <property type="molecule type" value="Genomic_DNA"/>
</dbReference>
<sequence>MRKNRFVLSALIIAAFLCTGLPAAAMADSGPVYFSAGVLVPTTSNDIRMTREVLTIDYTNQITPIPDHQSDYVNVRARFWFRNEGKAVTQKMGFPLGREELSGFGMFGPEFTVTVDGTAIIAHMLEGQKVTAGSELTYDMWSAYEVSFATGQTRVVDVTYRILPRAGYFLYVLQTGRLWKGPIGDLTIDVNFGRPAAFPDLLSVQPAGYHTQGNHILWHLTNYEPLQDIEIESMSPVFCRSVRPLKETAERTGSGADWYRYAMALLPDSVVGRYAAVSESEGAVSSTPQAFVRGLQTSAYADYVQRTLITALNHCTHGSAEARVLRAAYDARFSYYRVTGDFLNGVDRWRTSPSIRAHDLYRELLDAGMSVTKLSPEEARLLPWLTVNMAGESMSGGYSLSAIHELDQSQAYAKQEGIQESDAYQEVLEAVLGFISSWNNPRLLVGVSIVPHVEIQQQKIDTIVGGPAWRVRIILHQTLPSSEAQIVKGFTVSSQPDWKTMPAIDNKTGLVQYYSNNGLIESGFSDTNPDDYLSIMTLVEVRNAEECQKIVTTAADTSATNLMFTKAYSGMEFDYPGDAMIDSSMQSSSCTWLQAIAPKISFDAGRGVTVTLDSSVPMSNALCDKAEAELKKIVASYGTLPWSMDSEIDKTLQHNLDLVEQTRGKNPSVTMVTYTADGTVAKTVPTERAVETRGTLWVVLAGIAGLVAGLVLGMLLTSRHFLT</sequence>
<keyword evidence="1" id="KW-0472">Membrane</keyword>
<feature type="chain" id="PRO_5017396874" evidence="2">
    <location>
        <begin position="28"/>
        <end position="723"/>
    </location>
</feature>
<evidence type="ECO:0000256" key="2">
    <source>
        <dbReference type="SAM" id="SignalP"/>
    </source>
</evidence>
<gene>
    <name evidence="3" type="ORF">SMC5_07770</name>
</gene>
<dbReference type="RefSeq" id="WP_119120256.1">
    <property type="nucleotide sequence ID" value="NZ_QXIU01000191.1"/>
</dbReference>
<dbReference type="AlphaFoldDB" id="A0A398D1F5"/>
<name>A0A398D1F5_9BACT</name>
<keyword evidence="1" id="KW-0812">Transmembrane</keyword>
<protein>
    <submittedName>
        <fullName evidence="3">Uncharacterized protein</fullName>
    </submittedName>
</protein>